<sequence>MTTGHRDVRPSAASSRAGVFAPAAFGSIATTGVVTLLALIAVLVLI</sequence>
<dbReference type="Proteomes" id="UP001231166">
    <property type="component" value="Chromosome"/>
</dbReference>
<dbReference type="Proteomes" id="UP001066327">
    <property type="component" value="Unassembled WGS sequence"/>
</dbReference>
<gene>
    <name evidence="2" type="ORF">O4328_21325</name>
    <name evidence="3" type="ORF">Q5707_22270</name>
</gene>
<evidence type="ECO:0000313" key="5">
    <source>
        <dbReference type="Proteomes" id="UP001231166"/>
    </source>
</evidence>
<proteinExistence type="predicted"/>
<protein>
    <submittedName>
        <fullName evidence="3">Uncharacterized protein</fullName>
    </submittedName>
</protein>
<reference evidence="3" key="2">
    <citation type="submission" date="2023-07" db="EMBL/GenBank/DDBJ databases">
        <title>Genomic analysis of Rhodococcus opacus VOC-14 with glycol ethers degradation activity.</title>
        <authorList>
            <person name="Narkevich D.A."/>
            <person name="Hlushen A.M."/>
            <person name="Akhremchuk A.E."/>
            <person name="Sikolenko M.A."/>
            <person name="Valentovich L.N."/>
        </authorList>
    </citation>
    <scope>NUCLEOTIDE SEQUENCE</scope>
    <source>
        <strain evidence="3">VOC-14</strain>
    </source>
</reference>
<keyword evidence="1" id="KW-1133">Transmembrane helix</keyword>
<organism evidence="3 5">
    <name type="scientific">Rhodococcus opacus</name>
    <name type="common">Nocardia opaca</name>
    <dbReference type="NCBI Taxonomy" id="37919"/>
    <lineage>
        <taxon>Bacteria</taxon>
        <taxon>Bacillati</taxon>
        <taxon>Actinomycetota</taxon>
        <taxon>Actinomycetes</taxon>
        <taxon>Mycobacteriales</taxon>
        <taxon>Nocardiaceae</taxon>
        <taxon>Rhodococcus</taxon>
    </lineage>
</organism>
<evidence type="ECO:0000313" key="4">
    <source>
        <dbReference type="Proteomes" id="UP001066327"/>
    </source>
</evidence>
<feature type="transmembrane region" description="Helical" evidence="1">
    <location>
        <begin position="20"/>
        <end position="45"/>
    </location>
</feature>
<keyword evidence="1" id="KW-0812">Transmembrane</keyword>
<name>A0AAX3Y9B9_RHOOP</name>
<evidence type="ECO:0000313" key="3">
    <source>
        <dbReference type="EMBL" id="WLF44663.1"/>
    </source>
</evidence>
<dbReference type="EMBL" id="JAPWIS010000011">
    <property type="protein sequence ID" value="MCZ4586199.1"/>
    <property type="molecule type" value="Genomic_DNA"/>
</dbReference>
<dbReference type="RefSeq" id="WP_269591598.1">
    <property type="nucleotide sequence ID" value="NZ_CP130953.1"/>
</dbReference>
<evidence type="ECO:0000313" key="2">
    <source>
        <dbReference type="EMBL" id="MCZ4586199.1"/>
    </source>
</evidence>
<dbReference type="EMBL" id="CP130953">
    <property type="protein sequence ID" value="WLF44663.1"/>
    <property type="molecule type" value="Genomic_DNA"/>
</dbReference>
<accession>A0AAX3Y9B9</accession>
<dbReference type="AlphaFoldDB" id="A0AAX3Y9B9"/>
<keyword evidence="4" id="KW-1185">Reference proteome</keyword>
<keyword evidence="1" id="KW-0472">Membrane</keyword>
<reference evidence="2" key="1">
    <citation type="submission" date="2022-12" db="EMBL/GenBank/DDBJ databases">
        <authorList>
            <person name="Krivoruchko A.V."/>
            <person name="Elkin A."/>
        </authorList>
    </citation>
    <scope>NUCLEOTIDE SEQUENCE</scope>
    <source>
        <strain evidence="2">IEGM 249</strain>
    </source>
</reference>
<evidence type="ECO:0000256" key="1">
    <source>
        <dbReference type="SAM" id="Phobius"/>
    </source>
</evidence>